<dbReference type="Gene3D" id="3.30.750.24">
    <property type="entry name" value="STAS domain"/>
    <property type="match status" value="1"/>
</dbReference>
<keyword evidence="3" id="KW-1185">Reference proteome</keyword>
<dbReference type="SUPFAM" id="SSF52091">
    <property type="entry name" value="SpoIIaa-like"/>
    <property type="match status" value="1"/>
</dbReference>
<name>A0A1G9ANU5_9GAMM</name>
<dbReference type="CDD" id="cd07043">
    <property type="entry name" value="STAS_anti-anti-sigma_factors"/>
    <property type="match status" value="1"/>
</dbReference>
<dbReference type="InterPro" id="IPR036513">
    <property type="entry name" value="STAS_dom_sf"/>
</dbReference>
<dbReference type="Proteomes" id="UP000199305">
    <property type="component" value="Unassembled WGS sequence"/>
</dbReference>
<dbReference type="InterPro" id="IPR058548">
    <property type="entry name" value="MlaB-like_STAS"/>
</dbReference>
<dbReference type="RefSeq" id="WP_091513014.1">
    <property type="nucleotide sequence ID" value="NZ_FNFH01000003.1"/>
</dbReference>
<feature type="domain" description="STAS" evidence="1">
    <location>
        <begin position="11"/>
        <end position="115"/>
    </location>
</feature>
<dbReference type="EMBL" id="FNFH01000003">
    <property type="protein sequence ID" value="SDK28225.1"/>
    <property type="molecule type" value="Genomic_DNA"/>
</dbReference>
<gene>
    <name evidence="2" type="ORF">SAMN05216212_2071</name>
</gene>
<dbReference type="PROSITE" id="PS50801">
    <property type="entry name" value="STAS"/>
    <property type="match status" value="1"/>
</dbReference>
<organism evidence="2 3">
    <name type="scientific">Microbulbifer yueqingensis</name>
    <dbReference type="NCBI Taxonomy" id="658219"/>
    <lineage>
        <taxon>Bacteria</taxon>
        <taxon>Pseudomonadati</taxon>
        <taxon>Pseudomonadota</taxon>
        <taxon>Gammaproteobacteria</taxon>
        <taxon>Cellvibrionales</taxon>
        <taxon>Microbulbiferaceae</taxon>
        <taxon>Microbulbifer</taxon>
    </lineage>
</organism>
<dbReference type="InterPro" id="IPR002645">
    <property type="entry name" value="STAS_dom"/>
</dbReference>
<evidence type="ECO:0000259" key="1">
    <source>
        <dbReference type="PROSITE" id="PS50801"/>
    </source>
</evidence>
<protein>
    <submittedName>
        <fullName evidence="2">Anti-anti-sigma factor</fullName>
    </submittedName>
</protein>
<evidence type="ECO:0000313" key="3">
    <source>
        <dbReference type="Proteomes" id="UP000199305"/>
    </source>
</evidence>
<evidence type="ECO:0000313" key="2">
    <source>
        <dbReference type="EMBL" id="SDK28225.1"/>
    </source>
</evidence>
<dbReference type="Pfam" id="PF13466">
    <property type="entry name" value="STAS_2"/>
    <property type="match status" value="1"/>
</dbReference>
<reference evidence="3" key="1">
    <citation type="submission" date="2016-10" db="EMBL/GenBank/DDBJ databases">
        <authorList>
            <person name="Varghese N."/>
            <person name="Submissions S."/>
        </authorList>
    </citation>
    <scope>NUCLEOTIDE SEQUENCE [LARGE SCALE GENOMIC DNA]</scope>
    <source>
        <strain evidence="3">CGMCC 1.10658</strain>
    </source>
</reference>
<proteinExistence type="predicted"/>
<dbReference type="OrthoDB" id="278639at2"/>
<dbReference type="AlphaFoldDB" id="A0A1G9ANU5"/>
<sequence length="115" mass="12957">MLVFEPTASRISTHLSEGGDALTIRIDGNFDFNLHREFQRAYQDCQPAPKTYSVDLSETRHLDSAALGMLLLLREHSLAGREDRGERHLVELVNANDSVAKVLSVSNFDQIFTIR</sequence>
<accession>A0A1G9ANU5</accession>
<dbReference type="STRING" id="658219.SAMN05216212_2071"/>